<evidence type="ECO:0000313" key="3">
    <source>
        <dbReference type="EMBL" id="CAF1317312.1"/>
    </source>
</evidence>
<protein>
    <submittedName>
        <fullName evidence="3">Uncharacterized protein</fullName>
    </submittedName>
</protein>
<keyword evidence="1" id="KW-0812">Transmembrane</keyword>
<gene>
    <name evidence="3" type="ORF">QVE165_LOCUS32137</name>
</gene>
<dbReference type="OrthoDB" id="10050061at2759"/>
<organism evidence="3 4">
    <name type="scientific">Adineta steineri</name>
    <dbReference type="NCBI Taxonomy" id="433720"/>
    <lineage>
        <taxon>Eukaryota</taxon>
        <taxon>Metazoa</taxon>
        <taxon>Spiralia</taxon>
        <taxon>Gnathifera</taxon>
        <taxon>Rotifera</taxon>
        <taxon>Eurotatoria</taxon>
        <taxon>Bdelloidea</taxon>
        <taxon>Adinetida</taxon>
        <taxon>Adinetidae</taxon>
        <taxon>Adineta</taxon>
    </lineage>
</organism>
<dbReference type="EMBL" id="CAJNOM010000282">
    <property type="protein sequence ID" value="CAF1317312.1"/>
    <property type="molecule type" value="Genomic_DNA"/>
</dbReference>
<evidence type="ECO:0000256" key="2">
    <source>
        <dbReference type="SAM" id="SignalP"/>
    </source>
</evidence>
<keyword evidence="4" id="KW-1185">Reference proteome</keyword>
<evidence type="ECO:0000256" key="1">
    <source>
        <dbReference type="SAM" id="Phobius"/>
    </source>
</evidence>
<keyword evidence="2" id="KW-0732">Signal</keyword>
<name>A0A815EVR7_9BILA</name>
<reference evidence="3" key="1">
    <citation type="submission" date="2021-02" db="EMBL/GenBank/DDBJ databases">
        <authorList>
            <person name="Nowell W R."/>
        </authorList>
    </citation>
    <scope>NUCLEOTIDE SEQUENCE</scope>
</reference>
<dbReference type="AlphaFoldDB" id="A0A815EVR7"/>
<dbReference type="Proteomes" id="UP000663832">
    <property type="component" value="Unassembled WGS sequence"/>
</dbReference>
<keyword evidence="1" id="KW-0472">Membrane</keyword>
<evidence type="ECO:0000313" key="4">
    <source>
        <dbReference type="Proteomes" id="UP000663832"/>
    </source>
</evidence>
<feature type="chain" id="PRO_5032664090" evidence="2">
    <location>
        <begin position="17"/>
        <end position="469"/>
    </location>
</feature>
<sequence length="469" mass="53619">MIISVFMLILINYIHAQLIGGSLEDYMDDDFSVFNESLPISSSTKIQHLTNKPLSSSSLIIVALSTKYTSSNPLDNHTDTVLFKNQSASSSSSISTTTQKIPITVPSVAPYMLVHTLVDQFNHYRNIDILLHIKQCDPKMKFNDMCESYSFDNHTYSLIREANIEFQSFQHLYDALIDRVVVQKLNTHCSTGQWCIENMTQHDIHFTTDVLRQHGRSFCLLEKCHQRLSAYANACPAKLTKNITTPTIKLLPMLCTLYKEPQSWNSNECMKQTVYLLHMLYAFWPQIETCHHIITAGSGGCTAECLIFDSILHNVENSCSKNASFLSRVPTLAWYRLINLKQVCRHESIITRPPLMDSVKSFISTNMLWYRLHQRPVYAALFIIVVICIVISFSLCLYVMSKNSSDGTTRYFDDDYEYTRLHDSTFELGANTEIPNTNLSSGRTIRESPFDLNGARRSAEHQRLLHMES</sequence>
<comment type="caution">
    <text evidence="3">The sequence shown here is derived from an EMBL/GenBank/DDBJ whole genome shotgun (WGS) entry which is preliminary data.</text>
</comment>
<accession>A0A815EVR7</accession>
<proteinExistence type="predicted"/>
<feature type="signal peptide" evidence="2">
    <location>
        <begin position="1"/>
        <end position="16"/>
    </location>
</feature>
<keyword evidence="1" id="KW-1133">Transmembrane helix</keyword>
<feature type="transmembrane region" description="Helical" evidence="1">
    <location>
        <begin position="377"/>
        <end position="400"/>
    </location>
</feature>